<gene>
    <name evidence="1" type="ORF">ACFYKT_10630</name>
</gene>
<organism evidence="1 2">
    <name type="scientific">Cytobacillus mangrovibacter</name>
    <dbReference type="NCBI Taxonomy" id="3299024"/>
    <lineage>
        <taxon>Bacteria</taxon>
        <taxon>Bacillati</taxon>
        <taxon>Bacillota</taxon>
        <taxon>Bacilli</taxon>
        <taxon>Bacillales</taxon>
        <taxon>Bacillaceae</taxon>
        <taxon>Cytobacillus</taxon>
    </lineage>
</organism>
<reference evidence="1 2" key="1">
    <citation type="submission" date="2024-08" db="EMBL/GenBank/DDBJ databases">
        <title>Two novel Cytobacillus novel species.</title>
        <authorList>
            <person name="Liu G."/>
        </authorList>
    </citation>
    <scope>NUCLEOTIDE SEQUENCE [LARGE SCALE GENOMIC DNA]</scope>
    <source>
        <strain evidence="1 2">FJAT-53684</strain>
    </source>
</reference>
<evidence type="ECO:0008006" key="3">
    <source>
        <dbReference type="Google" id="ProtNLM"/>
    </source>
</evidence>
<protein>
    <recommendedName>
        <fullName evidence="3">Copper amine oxidase-like N-terminal domain-containing protein</fullName>
    </recommendedName>
</protein>
<dbReference type="EMBL" id="JBIACJ010000005">
    <property type="protein sequence ID" value="MFE8696790.1"/>
    <property type="molecule type" value="Genomic_DNA"/>
</dbReference>
<comment type="caution">
    <text evidence="1">The sequence shown here is derived from an EMBL/GenBank/DDBJ whole genome shotgun (WGS) entry which is preliminary data.</text>
</comment>
<evidence type="ECO:0000313" key="2">
    <source>
        <dbReference type="Proteomes" id="UP001601058"/>
    </source>
</evidence>
<proteinExistence type="predicted"/>
<name>A0ABW6JXZ8_9BACI</name>
<sequence length="235" mass="26509">MKKFFIGLFIMVIVFQTEKAYAIQRVVTSHIISDVWYENVFLIADKVDSMATKNFTVQVGGGVDSVGGELLYNFPNWYNVKFGPKLFYKDINSDGRKDVIVALISGAGVSLSTKEIHVLNQVNDPNRKYEEVPVESINDAVKRLVKIERKGNKITVLIGKEKYVVDYSKFGYYTPVDTPGVGAIETYEPKEGILYGLTNVYVTIPEAYIGSIKFKYGWDGKMYKAESATFNVYKP</sequence>
<accession>A0ABW6JXZ8</accession>
<keyword evidence="2" id="KW-1185">Reference proteome</keyword>
<evidence type="ECO:0000313" key="1">
    <source>
        <dbReference type="EMBL" id="MFE8696790.1"/>
    </source>
</evidence>
<dbReference type="Proteomes" id="UP001601058">
    <property type="component" value="Unassembled WGS sequence"/>
</dbReference>